<dbReference type="PROSITE" id="PS50157">
    <property type="entry name" value="ZINC_FINGER_C2H2_2"/>
    <property type="match status" value="1"/>
</dbReference>
<proteinExistence type="predicted"/>
<dbReference type="SMART" id="SM00451">
    <property type="entry name" value="ZnF_U1"/>
    <property type="match status" value="1"/>
</dbReference>
<dbReference type="SMART" id="SM00355">
    <property type="entry name" value="ZnF_C2H2"/>
    <property type="match status" value="1"/>
</dbReference>
<dbReference type="PANTHER" id="PTHR44029">
    <property type="entry name" value="DNAJ HOMOLOG SUBFAMILY C MEMBER 21"/>
    <property type="match status" value="1"/>
</dbReference>
<protein>
    <submittedName>
        <fullName evidence="8">DnaJ sub C member 21</fullName>
    </submittedName>
</protein>
<comment type="caution">
    <text evidence="8">The sequence shown here is derived from an EMBL/GenBank/DDBJ whole genome shotgun (WGS) entry which is preliminary data.</text>
</comment>
<dbReference type="InterPro" id="IPR054076">
    <property type="entry name" value="ZUO1-like_ZHD"/>
</dbReference>
<dbReference type="Pfam" id="PF12171">
    <property type="entry name" value="zf-C2H2_jaz"/>
    <property type="match status" value="1"/>
</dbReference>
<evidence type="ECO:0000256" key="4">
    <source>
        <dbReference type="PROSITE-ProRule" id="PRU00042"/>
    </source>
</evidence>
<dbReference type="InterPro" id="IPR013087">
    <property type="entry name" value="Znf_C2H2_type"/>
</dbReference>
<evidence type="ECO:0000256" key="1">
    <source>
        <dbReference type="ARBA" id="ARBA00022723"/>
    </source>
</evidence>
<dbReference type="GO" id="GO:0005737">
    <property type="term" value="C:cytoplasm"/>
    <property type="evidence" value="ECO:0007669"/>
    <property type="project" value="TreeGrafter"/>
</dbReference>
<keyword evidence="9" id="KW-1185">Reference proteome</keyword>
<evidence type="ECO:0000313" key="8">
    <source>
        <dbReference type="EMBL" id="KAG7393687.1"/>
    </source>
</evidence>
<feature type="compositionally biased region" description="Basic and acidic residues" evidence="5">
    <location>
        <begin position="439"/>
        <end position="448"/>
    </location>
</feature>
<evidence type="ECO:0000259" key="7">
    <source>
        <dbReference type="PROSITE" id="PS50157"/>
    </source>
</evidence>
<keyword evidence="2 4" id="KW-0863">Zinc-finger</keyword>
<dbReference type="InterPro" id="IPR022755">
    <property type="entry name" value="Znf_C2H2_jaz"/>
</dbReference>
<dbReference type="GO" id="GO:0008270">
    <property type="term" value="F:zinc ion binding"/>
    <property type="evidence" value="ECO:0007669"/>
    <property type="project" value="UniProtKB-KW"/>
</dbReference>
<dbReference type="Pfam" id="PF21884">
    <property type="entry name" value="ZUO1-like_ZHD"/>
    <property type="match status" value="1"/>
</dbReference>
<evidence type="ECO:0000256" key="5">
    <source>
        <dbReference type="SAM" id="MobiDB-lite"/>
    </source>
</evidence>
<dbReference type="AlphaFoldDB" id="A0A8T1WIG9"/>
<dbReference type="InterPro" id="IPR018253">
    <property type="entry name" value="DnaJ_domain_CS"/>
</dbReference>
<dbReference type="GO" id="GO:0003676">
    <property type="term" value="F:nucleic acid binding"/>
    <property type="evidence" value="ECO:0007669"/>
    <property type="project" value="InterPro"/>
</dbReference>
<dbReference type="Pfam" id="PF00226">
    <property type="entry name" value="DnaJ"/>
    <property type="match status" value="1"/>
</dbReference>
<name>A0A8T1WIG9_9STRA</name>
<dbReference type="PROSITE" id="PS00028">
    <property type="entry name" value="ZINC_FINGER_C2H2_1"/>
    <property type="match status" value="1"/>
</dbReference>
<dbReference type="CDD" id="cd06257">
    <property type="entry name" value="DnaJ"/>
    <property type="match status" value="1"/>
</dbReference>
<feature type="compositionally biased region" description="Basic and acidic residues" evidence="5">
    <location>
        <begin position="226"/>
        <end position="242"/>
    </location>
</feature>
<organism evidence="8 9">
    <name type="scientific">Phytophthora pseudosyringae</name>
    <dbReference type="NCBI Taxonomy" id="221518"/>
    <lineage>
        <taxon>Eukaryota</taxon>
        <taxon>Sar</taxon>
        <taxon>Stramenopiles</taxon>
        <taxon>Oomycota</taxon>
        <taxon>Peronosporomycetes</taxon>
        <taxon>Peronosporales</taxon>
        <taxon>Peronosporaceae</taxon>
        <taxon>Phytophthora</taxon>
    </lineage>
</organism>
<dbReference type="PROSITE" id="PS00636">
    <property type="entry name" value="DNAJ_1"/>
    <property type="match status" value="1"/>
</dbReference>
<reference evidence="8" key="1">
    <citation type="submission" date="2021-02" db="EMBL/GenBank/DDBJ databases">
        <authorList>
            <person name="Palmer J.M."/>
        </authorList>
    </citation>
    <scope>NUCLEOTIDE SEQUENCE</scope>
    <source>
        <strain evidence="8">SCRP734</strain>
    </source>
</reference>
<feature type="domain" description="C2H2-type" evidence="7">
    <location>
        <begin position="296"/>
        <end position="325"/>
    </location>
</feature>
<feature type="compositionally biased region" description="Basic residues" evidence="5">
    <location>
        <begin position="449"/>
        <end position="458"/>
    </location>
</feature>
<dbReference type="PANTHER" id="PTHR44029:SF1">
    <property type="entry name" value="DNAJ HOMOLOG SUBFAMILY C MEMBER 21"/>
    <property type="match status" value="1"/>
</dbReference>
<evidence type="ECO:0000256" key="3">
    <source>
        <dbReference type="ARBA" id="ARBA00022833"/>
    </source>
</evidence>
<feature type="region of interest" description="Disordered" evidence="5">
    <location>
        <begin position="226"/>
        <end position="253"/>
    </location>
</feature>
<feature type="region of interest" description="Disordered" evidence="5">
    <location>
        <begin position="355"/>
        <end position="458"/>
    </location>
</feature>
<dbReference type="PROSITE" id="PS50076">
    <property type="entry name" value="DNAJ_2"/>
    <property type="match status" value="1"/>
</dbReference>
<dbReference type="EMBL" id="JAGDFM010000002">
    <property type="protein sequence ID" value="KAG7393687.1"/>
    <property type="molecule type" value="Genomic_DNA"/>
</dbReference>
<evidence type="ECO:0000256" key="2">
    <source>
        <dbReference type="ARBA" id="ARBA00022771"/>
    </source>
</evidence>
<gene>
    <name evidence="8" type="primary">DNAJC21_2</name>
    <name evidence="8" type="ORF">PHYPSEUDO_004450</name>
</gene>
<feature type="domain" description="J" evidence="6">
    <location>
        <begin position="3"/>
        <end position="72"/>
    </location>
</feature>
<keyword evidence="1" id="KW-0479">Metal-binding</keyword>
<evidence type="ECO:0000259" key="6">
    <source>
        <dbReference type="PROSITE" id="PS50076"/>
    </source>
</evidence>
<evidence type="ECO:0000313" key="9">
    <source>
        <dbReference type="Proteomes" id="UP000694044"/>
    </source>
</evidence>
<dbReference type="InterPro" id="IPR001623">
    <property type="entry name" value="DnaJ_domain"/>
</dbReference>
<dbReference type="SMART" id="SM00271">
    <property type="entry name" value="DnaJ"/>
    <property type="match status" value="1"/>
</dbReference>
<dbReference type="Proteomes" id="UP000694044">
    <property type="component" value="Unassembled WGS sequence"/>
</dbReference>
<accession>A0A8T1WIG9</accession>
<feature type="compositionally biased region" description="Basic and acidic residues" evidence="5">
    <location>
        <begin position="389"/>
        <end position="417"/>
    </location>
</feature>
<keyword evidence="3" id="KW-0862">Zinc</keyword>
<dbReference type="InterPro" id="IPR003604">
    <property type="entry name" value="Matrin/U1-like-C_Znf_C2H2"/>
</dbReference>
<dbReference type="InterPro" id="IPR051964">
    <property type="entry name" value="Chaperone_stress_response"/>
</dbReference>
<dbReference type="OrthoDB" id="10250354at2759"/>
<sequence>MRCHYEVLTVARDASAVEIKKAFRLQALRWHPDKHHQNGISSEEATEQFQTIQSAYEVLSDPHLKKWYDEHREQILRGGDGDEDDEGEDELNLFRYFSASVYSGFGSDEGSFYSVYGELFAKIDGLDLEGGDGSRSEVAPELGDVKTSMDDVNYFYQHWKSYTTQRSFAWVDEYKTTDAPTRLVRRAMEKENKKLRDAAKKAFTTEVRELVDFVCRRDPRVRAFQKHKEQEKEQRRLEEEAKKRAKQAAYGAERRAFQEQQEKLWADSSMETSRVADRDIEQELERLRKKMDAHVLVCDLCNKTFKSTKQLQNHLTSKKHREKEEELGVFSDLSILDDEMDRALQEELIALGKVTLETSDDNDAPVQPSTEEQNDAKDVDAEQQEADEEAARQKAEAEHLRLEKEQKAAEKRRERKELRKNKKKENVEKIVTSARSKKEKKDEEDGQRGRGKKGKTRR</sequence>